<gene>
    <name evidence="1" type="ORF">ACJDT4_10855</name>
</gene>
<dbReference type="Proteomes" id="UP001623592">
    <property type="component" value="Unassembled WGS sequence"/>
</dbReference>
<evidence type="ECO:0008006" key="3">
    <source>
        <dbReference type="Google" id="ProtNLM"/>
    </source>
</evidence>
<organism evidence="1 2">
    <name type="scientific">Clostridium neuense</name>
    <dbReference type="NCBI Taxonomy" id="1728934"/>
    <lineage>
        <taxon>Bacteria</taxon>
        <taxon>Bacillati</taxon>
        <taxon>Bacillota</taxon>
        <taxon>Clostridia</taxon>
        <taxon>Eubacteriales</taxon>
        <taxon>Clostridiaceae</taxon>
        <taxon>Clostridium</taxon>
    </lineage>
</organism>
<keyword evidence="2" id="KW-1185">Reference proteome</keyword>
<name>A0ABW8TF30_9CLOT</name>
<accession>A0ABW8TF30</accession>
<comment type="caution">
    <text evidence="1">The sequence shown here is derived from an EMBL/GenBank/DDBJ whole genome shotgun (WGS) entry which is preliminary data.</text>
</comment>
<reference evidence="1 2" key="1">
    <citation type="submission" date="2024-11" db="EMBL/GenBank/DDBJ databases">
        <authorList>
            <person name="Heng Y.C."/>
            <person name="Lim A.C.H."/>
            <person name="Lee J.K.Y."/>
            <person name="Kittelmann S."/>
        </authorList>
    </citation>
    <scope>NUCLEOTIDE SEQUENCE [LARGE SCALE GENOMIC DNA]</scope>
    <source>
        <strain evidence="1 2">WILCCON 0114</strain>
    </source>
</reference>
<proteinExistence type="predicted"/>
<evidence type="ECO:0000313" key="2">
    <source>
        <dbReference type="Proteomes" id="UP001623592"/>
    </source>
</evidence>
<protein>
    <recommendedName>
        <fullName evidence="3">Transposase</fullName>
    </recommendedName>
</protein>
<sequence length="46" mass="5186">MLSAKSSSKRKKNASNVPALINTLQYKTMKKVVLKINQLESWCFGT</sequence>
<evidence type="ECO:0000313" key="1">
    <source>
        <dbReference type="EMBL" id="MFL0250921.1"/>
    </source>
</evidence>
<dbReference type="EMBL" id="JBJIAA010000008">
    <property type="protein sequence ID" value="MFL0250921.1"/>
    <property type="molecule type" value="Genomic_DNA"/>
</dbReference>